<dbReference type="EMBL" id="JACHBK010000009">
    <property type="protein sequence ID" value="MBB5537374.1"/>
    <property type="molecule type" value="Genomic_DNA"/>
</dbReference>
<organism evidence="1 2">
    <name type="scientific">Rhizobium giardinii</name>
    <dbReference type="NCBI Taxonomy" id="56731"/>
    <lineage>
        <taxon>Bacteria</taxon>
        <taxon>Pseudomonadati</taxon>
        <taxon>Pseudomonadota</taxon>
        <taxon>Alphaproteobacteria</taxon>
        <taxon>Hyphomicrobiales</taxon>
        <taxon>Rhizobiaceae</taxon>
        <taxon>Rhizobium/Agrobacterium group</taxon>
        <taxon>Rhizobium</taxon>
    </lineage>
</organism>
<sequence>MPGAEVCISIASLAVPPRAIAVAANSVATCLASPRLISPLEGEMSRSDRGGCRAAR</sequence>
<accession>A0A7W8UDG7</accession>
<name>A0A7W8UDG7_9HYPH</name>
<gene>
    <name evidence="1" type="ORF">GGD55_004090</name>
</gene>
<comment type="caution">
    <text evidence="1">The sequence shown here is derived from an EMBL/GenBank/DDBJ whole genome shotgun (WGS) entry which is preliminary data.</text>
</comment>
<protein>
    <submittedName>
        <fullName evidence="1">Uncharacterized protein</fullName>
    </submittedName>
</protein>
<dbReference type="AlphaFoldDB" id="A0A7W8UDG7"/>
<keyword evidence="2" id="KW-1185">Reference proteome</keyword>
<evidence type="ECO:0000313" key="1">
    <source>
        <dbReference type="EMBL" id="MBB5537374.1"/>
    </source>
</evidence>
<dbReference type="Proteomes" id="UP000585507">
    <property type="component" value="Unassembled WGS sequence"/>
</dbReference>
<evidence type="ECO:0000313" key="2">
    <source>
        <dbReference type="Proteomes" id="UP000585507"/>
    </source>
</evidence>
<proteinExistence type="predicted"/>
<reference evidence="1 2" key="1">
    <citation type="submission" date="2020-08" db="EMBL/GenBank/DDBJ databases">
        <title>Genomic Encyclopedia of Type Strains, Phase IV (KMG-V): Genome sequencing to study the core and pangenomes of soil and plant-associated prokaryotes.</title>
        <authorList>
            <person name="Whitman W."/>
        </authorList>
    </citation>
    <scope>NUCLEOTIDE SEQUENCE [LARGE SCALE GENOMIC DNA]</scope>
    <source>
        <strain evidence="1 2">SEMIA 4084</strain>
    </source>
</reference>